<keyword evidence="2" id="KW-1185">Reference proteome</keyword>
<comment type="caution">
    <text evidence="1">The sequence shown here is derived from an EMBL/GenBank/DDBJ whole genome shotgun (WGS) entry which is preliminary data.</text>
</comment>
<evidence type="ECO:0000313" key="2">
    <source>
        <dbReference type="Proteomes" id="UP000533476"/>
    </source>
</evidence>
<proteinExistence type="predicted"/>
<evidence type="ECO:0000313" key="1">
    <source>
        <dbReference type="EMBL" id="NMP23150.1"/>
    </source>
</evidence>
<dbReference type="EMBL" id="JABBVZ010000041">
    <property type="protein sequence ID" value="NMP23150.1"/>
    <property type="molecule type" value="Genomic_DNA"/>
</dbReference>
<dbReference type="AlphaFoldDB" id="A0A7Y0Q388"/>
<reference evidence="1 2" key="1">
    <citation type="submission" date="2020-04" db="EMBL/GenBank/DDBJ databases">
        <authorList>
            <person name="Zhang R."/>
            <person name="Schippers A."/>
        </authorList>
    </citation>
    <scope>NUCLEOTIDE SEQUENCE [LARGE SCALE GENOMIC DNA]</scope>
    <source>
        <strain evidence="1 2">DSM 109850</strain>
    </source>
</reference>
<organism evidence="1 2">
    <name type="scientific">Sulfobacillus harzensis</name>
    <dbReference type="NCBI Taxonomy" id="2729629"/>
    <lineage>
        <taxon>Bacteria</taxon>
        <taxon>Bacillati</taxon>
        <taxon>Bacillota</taxon>
        <taxon>Clostridia</taxon>
        <taxon>Eubacteriales</taxon>
        <taxon>Clostridiales Family XVII. Incertae Sedis</taxon>
        <taxon>Sulfobacillus</taxon>
    </lineage>
</organism>
<accession>A0A7Y0Q388</accession>
<dbReference type="RefSeq" id="WP_169100165.1">
    <property type="nucleotide sequence ID" value="NZ_JABBVZ010000041.1"/>
</dbReference>
<gene>
    <name evidence="1" type="ORF">HIJ39_12445</name>
</gene>
<protein>
    <recommendedName>
        <fullName evidence="3">RNA polymerase sigma-70 region 2 domain-containing protein</fullName>
    </recommendedName>
</protein>
<name>A0A7Y0Q388_9FIRM</name>
<sequence>MRITPENVLRELHNRSPRALDFLVHEYTPVVSALVSRILAGVGTREDIEECVSDVFCGGLGSGQRL</sequence>
<dbReference type="Proteomes" id="UP000533476">
    <property type="component" value="Unassembled WGS sequence"/>
</dbReference>
<evidence type="ECO:0008006" key="3">
    <source>
        <dbReference type="Google" id="ProtNLM"/>
    </source>
</evidence>